<name>A0ACC2WDP6_9TREE</name>
<keyword evidence="2" id="KW-1185">Reference proteome</keyword>
<gene>
    <name evidence="1" type="ORF">QFC20_003277</name>
</gene>
<protein>
    <submittedName>
        <fullName evidence="1">Uncharacterized protein</fullName>
    </submittedName>
</protein>
<organism evidence="1 2">
    <name type="scientific">Naganishia adeliensis</name>
    <dbReference type="NCBI Taxonomy" id="92952"/>
    <lineage>
        <taxon>Eukaryota</taxon>
        <taxon>Fungi</taxon>
        <taxon>Dikarya</taxon>
        <taxon>Basidiomycota</taxon>
        <taxon>Agaricomycotina</taxon>
        <taxon>Tremellomycetes</taxon>
        <taxon>Filobasidiales</taxon>
        <taxon>Filobasidiaceae</taxon>
        <taxon>Naganishia</taxon>
    </lineage>
</organism>
<dbReference type="EMBL" id="JASBWS010000029">
    <property type="protein sequence ID" value="KAJ9109533.1"/>
    <property type="molecule type" value="Genomic_DNA"/>
</dbReference>
<evidence type="ECO:0000313" key="2">
    <source>
        <dbReference type="Proteomes" id="UP001230649"/>
    </source>
</evidence>
<accession>A0ACC2WDP6</accession>
<proteinExistence type="predicted"/>
<evidence type="ECO:0000313" key="1">
    <source>
        <dbReference type="EMBL" id="KAJ9109533.1"/>
    </source>
</evidence>
<sequence>MASGVKIGRVYAAASIIQPTTFDGIQICVEKHRRHQLPMRELTKVSPVPSALRTQVSHSTDRSDHGVSGSIEEIGEALSGLEGQTLFDMMATKNMLFEEESLLPEDPSTGRLRMAIVDVMIPMLDGMCTSKEMAKLLPRLQVTPYLVPITPPMPVALKTGVNQTPEIQSAAQMAWIIYFQAVLSADGDFEDLHWEPWALFKAQSECVARDGREGLQAARNALLQSTRNPVIAAPRRPSKVQFSPFGATSMSHQPSAMTDAPSILVNPENRDALQQFESFTFPATAGMNSSYPVTRGLRQSSEVEQGLPRYKRASIANIEASGTSSRDSGQSGNREQFNASDTGGESSRGQVNGVGLYHQDWLSRLVREDMHHRSGPATAFV</sequence>
<reference evidence="1" key="1">
    <citation type="submission" date="2023-04" db="EMBL/GenBank/DDBJ databases">
        <title>Draft Genome sequencing of Naganishia species isolated from polar environments using Oxford Nanopore Technology.</title>
        <authorList>
            <person name="Leo P."/>
            <person name="Venkateswaran K."/>
        </authorList>
    </citation>
    <scope>NUCLEOTIDE SEQUENCE</scope>
    <source>
        <strain evidence="1">MNA-CCFEE 5262</strain>
    </source>
</reference>
<comment type="caution">
    <text evidence="1">The sequence shown here is derived from an EMBL/GenBank/DDBJ whole genome shotgun (WGS) entry which is preliminary data.</text>
</comment>
<dbReference type="Proteomes" id="UP001230649">
    <property type="component" value="Unassembled WGS sequence"/>
</dbReference>